<evidence type="ECO:0000313" key="1">
    <source>
        <dbReference type="EMBL" id="MDJ1645934.1"/>
    </source>
</evidence>
<dbReference type="Proteomes" id="UP001224428">
    <property type="component" value="Unassembled WGS sequence"/>
</dbReference>
<protein>
    <submittedName>
        <fullName evidence="1">Uncharacterized protein</fullName>
    </submittedName>
</protein>
<gene>
    <name evidence="1" type="ORF">QLQ80_02475</name>
</gene>
<dbReference type="RefSeq" id="WP_283827340.1">
    <property type="nucleotide sequence ID" value="NZ_JASDDP010000023.1"/>
</dbReference>
<dbReference type="PROSITE" id="PS51257">
    <property type="entry name" value="PROKAR_LIPOPROTEIN"/>
    <property type="match status" value="1"/>
</dbReference>
<proteinExistence type="predicted"/>
<comment type="caution">
    <text evidence="1">The sequence shown here is derived from an EMBL/GenBank/DDBJ whole genome shotgun (WGS) entry which is preliminary data.</text>
</comment>
<dbReference type="AlphaFoldDB" id="A0AAJ1PRD6"/>
<organism evidence="1 2">
    <name type="scientific">Mycoplasma phocimorsus</name>
    <dbReference type="NCBI Taxonomy" id="3045839"/>
    <lineage>
        <taxon>Bacteria</taxon>
        <taxon>Bacillati</taxon>
        <taxon>Mycoplasmatota</taxon>
        <taxon>Mollicutes</taxon>
        <taxon>Mycoplasmataceae</taxon>
        <taxon>Mycoplasma</taxon>
    </lineage>
</organism>
<sequence>MNSKVVKLIGFANLTCIFNITTISCSTIKVKMDEVKIKYETLKGFESHKTKQVELSNLVKDQIILEKADLITKAALSPIVNKTIGLIQTAPLSTVKNVATFIHSESYKAYQKSSKSKTLIRKGITFLGTLALNGAISLVIYFEQYHPTTKHKIKSYLLSLLYAAIERFAFDKIPHNSKEFRELMLNLFRYSDIQKENLYTFLKNKIFENFINAINIKNIINGNLKTSVQNTITKTFNGEIFKEIFISGTGLLSSWMTDMFKNEELLLSLLNYFYKNKDSLIKWSFNNKEFENFFKEDINELNKSENDDKINSNIMDLFFDELKQNNNEIIDLKNIIELLKNFQKENNLYEVLNVLKILEIKDFENKIKNVLNESKKYVSILFVVFFVSLIDSIKIGLANYQRFKNVEKINEKVNYFICLILKFINKIYQKVFVKSEKEILIKNEFRKKIISYIMAESKLVEKKLN</sequence>
<evidence type="ECO:0000313" key="2">
    <source>
        <dbReference type="Proteomes" id="UP001224428"/>
    </source>
</evidence>
<name>A0AAJ1PRD6_9MOLU</name>
<keyword evidence="2" id="KW-1185">Reference proteome</keyword>
<dbReference type="EMBL" id="JASDDP010000023">
    <property type="protein sequence ID" value="MDJ1645934.1"/>
    <property type="molecule type" value="Genomic_DNA"/>
</dbReference>
<reference evidence="1" key="1">
    <citation type="submission" date="2023-05" db="EMBL/GenBank/DDBJ databases">
        <title>Mycoplasma phocimorsus sp. nov., isolated from Scandinavian patients with seal finger or septic arthritis after contact with seals.</title>
        <authorList>
            <person name="Skafte-Holm A."/>
            <person name="Pedersen T.R."/>
            <person name="Froelund M."/>
            <person name="Stegger M."/>
            <person name="Qvortrup K."/>
            <person name="Michaels D.L."/>
            <person name="Brown D.R."/>
            <person name="Jensen J.S."/>
        </authorList>
    </citation>
    <scope>NUCLEOTIDE SEQUENCE</scope>
    <source>
        <strain evidence="1">M5725</strain>
    </source>
</reference>
<accession>A0AAJ1PRD6</accession>